<dbReference type="EMBL" id="MCFA01000011">
    <property type="protein sequence ID" value="ORY17694.1"/>
    <property type="molecule type" value="Genomic_DNA"/>
</dbReference>
<protein>
    <submittedName>
        <fullName evidence="1">Uncharacterized protein</fullName>
    </submittedName>
</protein>
<name>A0A1Y2A5C3_9PLEO</name>
<sequence>MLGCQIDVSEQRALGGLFPTSPGSGGIRCSGLTKTSPCRTPSGPSIAKHACLMPQEREVNMRSRLNLRNGRGYICEPLLEAVPYSKRSQIVWMSA</sequence>
<proteinExistence type="predicted"/>
<dbReference type="AlphaFoldDB" id="A0A1Y2A5C3"/>
<evidence type="ECO:0000313" key="2">
    <source>
        <dbReference type="Proteomes" id="UP000193144"/>
    </source>
</evidence>
<dbReference type="Proteomes" id="UP000193144">
    <property type="component" value="Unassembled WGS sequence"/>
</dbReference>
<organism evidence="1 2">
    <name type="scientific">Clohesyomyces aquaticus</name>
    <dbReference type="NCBI Taxonomy" id="1231657"/>
    <lineage>
        <taxon>Eukaryota</taxon>
        <taxon>Fungi</taxon>
        <taxon>Dikarya</taxon>
        <taxon>Ascomycota</taxon>
        <taxon>Pezizomycotina</taxon>
        <taxon>Dothideomycetes</taxon>
        <taxon>Pleosporomycetidae</taxon>
        <taxon>Pleosporales</taxon>
        <taxon>Lindgomycetaceae</taxon>
        <taxon>Clohesyomyces</taxon>
    </lineage>
</organism>
<keyword evidence="2" id="KW-1185">Reference proteome</keyword>
<reference evidence="1 2" key="1">
    <citation type="submission" date="2016-07" db="EMBL/GenBank/DDBJ databases">
        <title>Pervasive Adenine N6-methylation of Active Genes in Fungi.</title>
        <authorList>
            <consortium name="DOE Joint Genome Institute"/>
            <person name="Mondo S.J."/>
            <person name="Dannebaum R.O."/>
            <person name="Kuo R.C."/>
            <person name="Labutti K."/>
            <person name="Haridas S."/>
            <person name="Kuo A."/>
            <person name="Salamov A."/>
            <person name="Ahrendt S.R."/>
            <person name="Lipzen A."/>
            <person name="Sullivan W."/>
            <person name="Andreopoulos W.B."/>
            <person name="Clum A."/>
            <person name="Lindquist E."/>
            <person name="Daum C."/>
            <person name="Ramamoorthy G.K."/>
            <person name="Gryganskyi A."/>
            <person name="Culley D."/>
            <person name="Magnuson J.K."/>
            <person name="James T.Y."/>
            <person name="O'Malley M.A."/>
            <person name="Stajich J.E."/>
            <person name="Spatafora J.W."/>
            <person name="Visel A."/>
            <person name="Grigoriev I.V."/>
        </authorList>
    </citation>
    <scope>NUCLEOTIDE SEQUENCE [LARGE SCALE GENOMIC DNA]</scope>
    <source>
        <strain evidence="1 2">CBS 115471</strain>
    </source>
</reference>
<evidence type="ECO:0000313" key="1">
    <source>
        <dbReference type="EMBL" id="ORY17694.1"/>
    </source>
</evidence>
<comment type="caution">
    <text evidence="1">The sequence shown here is derived from an EMBL/GenBank/DDBJ whole genome shotgun (WGS) entry which is preliminary data.</text>
</comment>
<gene>
    <name evidence="1" type="ORF">BCR34DRAFT_24484</name>
</gene>
<accession>A0A1Y2A5C3</accession>